<dbReference type="CDD" id="cd12823">
    <property type="entry name" value="Mrs2_Mfm1p-like"/>
    <property type="match status" value="1"/>
</dbReference>
<evidence type="ECO:0000256" key="1">
    <source>
        <dbReference type="ARBA" id="ARBA00004141"/>
    </source>
</evidence>
<dbReference type="GO" id="GO:0005743">
    <property type="term" value="C:mitochondrial inner membrane"/>
    <property type="evidence" value="ECO:0007669"/>
    <property type="project" value="UniProtKB-SubCell"/>
</dbReference>
<evidence type="ECO:0000256" key="4">
    <source>
        <dbReference type="ARBA" id="ARBA00022692"/>
    </source>
</evidence>
<evidence type="ECO:0000313" key="12">
    <source>
        <dbReference type="EMBL" id="POY76468.1"/>
    </source>
</evidence>
<dbReference type="Proteomes" id="UP000237144">
    <property type="component" value="Unassembled WGS sequence"/>
</dbReference>
<keyword evidence="13" id="KW-1185">Reference proteome</keyword>
<dbReference type="AlphaFoldDB" id="A0A2S5BI59"/>
<feature type="transmembrane region" description="Helical" evidence="10">
    <location>
        <begin position="489"/>
        <end position="510"/>
    </location>
</feature>
<evidence type="ECO:0000256" key="11">
    <source>
        <dbReference type="SAM" id="MobiDB-lite"/>
    </source>
</evidence>
<feature type="region of interest" description="Disordered" evidence="11">
    <location>
        <begin position="534"/>
        <end position="561"/>
    </location>
</feature>
<keyword evidence="9 10" id="KW-0472">Membrane</keyword>
<dbReference type="GO" id="GO:0045016">
    <property type="term" value="P:mitochondrial magnesium ion transmembrane transport"/>
    <property type="evidence" value="ECO:0007669"/>
    <property type="project" value="TreeGrafter"/>
</dbReference>
<keyword evidence="4 10" id="KW-0812">Transmembrane</keyword>
<feature type="region of interest" description="Disordered" evidence="11">
    <location>
        <begin position="76"/>
        <end position="122"/>
    </location>
</feature>
<reference evidence="12 13" key="1">
    <citation type="journal article" date="2018" name="Front. Microbiol.">
        <title>Prospects for Fungal Bioremediation of Acidic Radioactive Waste Sites: Characterization and Genome Sequence of Rhodotorula taiwanensis MD1149.</title>
        <authorList>
            <person name="Tkavc R."/>
            <person name="Matrosova V.Y."/>
            <person name="Grichenko O.E."/>
            <person name="Gostincar C."/>
            <person name="Volpe R.P."/>
            <person name="Klimenkova P."/>
            <person name="Gaidamakova E.K."/>
            <person name="Zhou C.E."/>
            <person name="Stewart B.J."/>
            <person name="Lyman M.G."/>
            <person name="Malfatti S.A."/>
            <person name="Rubinfeld B."/>
            <person name="Courtot M."/>
            <person name="Singh J."/>
            <person name="Dalgard C.L."/>
            <person name="Hamilton T."/>
            <person name="Frey K.G."/>
            <person name="Gunde-Cimerman N."/>
            <person name="Dugan L."/>
            <person name="Daly M.J."/>
        </authorList>
    </citation>
    <scope>NUCLEOTIDE SEQUENCE [LARGE SCALE GENOMIC DNA]</scope>
    <source>
        <strain evidence="12 13">MD1149</strain>
    </source>
</reference>
<keyword evidence="6" id="KW-0809">Transit peptide</keyword>
<keyword evidence="5 10" id="KW-0460">Magnesium</keyword>
<dbReference type="OrthoDB" id="10251508at2759"/>
<dbReference type="PANTHER" id="PTHR13890:SF0">
    <property type="entry name" value="MAGNESIUM TRANSPORTER MRS2 HOMOLOG, MITOCHONDRIAL"/>
    <property type="match status" value="1"/>
</dbReference>
<dbReference type="GO" id="GO:0015095">
    <property type="term" value="F:magnesium ion transmembrane transporter activity"/>
    <property type="evidence" value="ECO:0007669"/>
    <property type="project" value="TreeGrafter"/>
</dbReference>
<evidence type="ECO:0000256" key="7">
    <source>
        <dbReference type="ARBA" id="ARBA00022989"/>
    </source>
</evidence>
<dbReference type="STRING" id="741276.A0A2S5BI59"/>
<keyword evidence="7 10" id="KW-1133">Transmembrane helix</keyword>
<accession>A0A2S5BI59</accession>
<proteinExistence type="inferred from homology"/>
<evidence type="ECO:0000313" key="13">
    <source>
        <dbReference type="Proteomes" id="UP000237144"/>
    </source>
</evidence>
<dbReference type="Gene3D" id="1.20.58.340">
    <property type="entry name" value="Magnesium transport protein CorA, transmembrane region"/>
    <property type="match status" value="1"/>
</dbReference>
<dbReference type="Gene3D" id="2.40.128.330">
    <property type="match status" value="1"/>
</dbReference>
<keyword evidence="8 10" id="KW-0406">Ion transport</keyword>
<feature type="region of interest" description="Disordered" evidence="11">
    <location>
        <begin position="134"/>
        <end position="174"/>
    </location>
</feature>
<evidence type="ECO:0000256" key="5">
    <source>
        <dbReference type="ARBA" id="ARBA00022842"/>
    </source>
</evidence>
<organism evidence="12 13">
    <name type="scientific">Rhodotorula taiwanensis</name>
    <dbReference type="NCBI Taxonomy" id="741276"/>
    <lineage>
        <taxon>Eukaryota</taxon>
        <taxon>Fungi</taxon>
        <taxon>Dikarya</taxon>
        <taxon>Basidiomycota</taxon>
        <taxon>Pucciniomycotina</taxon>
        <taxon>Microbotryomycetes</taxon>
        <taxon>Sporidiobolales</taxon>
        <taxon>Sporidiobolaceae</taxon>
        <taxon>Rhodotorula</taxon>
    </lineage>
</organism>
<keyword evidence="10" id="KW-0999">Mitochondrion inner membrane</keyword>
<keyword evidence="3 10" id="KW-0813">Transport</keyword>
<comment type="caution">
    <text evidence="12">The sequence shown here is derived from an EMBL/GenBank/DDBJ whole genome shotgun (WGS) entry which is preliminary data.</text>
</comment>
<feature type="region of interest" description="Disordered" evidence="11">
    <location>
        <begin position="1"/>
        <end position="25"/>
    </location>
</feature>
<gene>
    <name evidence="12" type="ORF">BMF94_0669</name>
</gene>
<dbReference type="PANTHER" id="PTHR13890">
    <property type="entry name" value="RNA SPLICING PROTEIN MRS2, MITOCHONDRIAL"/>
    <property type="match status" value="1"/>
</dbReference>
<evidence type="ECO:0000256" key="2">
    <source>
        <dbReference type="ARBA" id="ARBA00009765"/>
    </source>
</evidence>
<dbReference type="EMBL" id="PJQD01000005">
    <property type="protein sequence ID" value="POY76468.1"/>
    <property type="molecule type" value="Genomic_DNA"/>
</dbReference>
<evidence type="ECO:0000256" key="9">
    <source>
        <dbReference type="ARBA" id="ARBA00023136"/>
    </source>
</evidence>
<comment type="similarity">
    <text evidence="2 10">Belongs to the CorA metal ion transporter (MIT) (TC 1.A.35) family.</text>
</comment>
<protein>
    <recommendedName>
        <fullName evidence="10">Magnesium transporter</fullName>
    </recommendedName>
</protein>
<evidence type="ECO:0000256" key="3">
    <source>
        <dbReference type="ARBA" id="ARBA00022448"/>
    </source>
</evidence>
<name>A0A2S5BI59_9BASI</name>
<keyword evidence="10" id="KW-0496">Mitochondrion</keyword>
<feature type="compositionally biased region" description="Basic and acidic residues" evidence="11">
    <location>
        <begin position="94"/>
        <end position="105"/>
    </location>
</feature>
<comment type="subcellular location">
    <subcellularLocation>
        <location evidence="1">Membrane</location>
        <topology evidence="1">Multi-pass membrane protein</topology>
    </subcellularLocation>
    <subcellularLocation>
        <location evidence="10">Mitochondrion inner membrane</location>
        <topology evidence="10">Multi-pass membrane protein</topology>
    </subcellularLocation>
</comment>
<evidence type="ECO:0000256" key="6">
    <source>
        <dbReference type="ARBA" id="ARBA00022946"/>
    </source>
</evidence>
<dbReference type="Pfam" id="PF22099">
    <property type="entry name" value="MRS2-like"/>
    <property type="match status" value="1"/>
</dbReference>
<feature type="compositionally biased region" description="Low complexity" evidence="11">
    <location>
        <begin position="76"/>
        <end position="92"/>
    </location>
</feature>
<sequence>MLRGACRSAAASLSRRPPAPFVVPLPPSPPLQALAATRSQTWHDAARGIATTSHAQAAQRGGKAREDSSVLDLFLGSTAESTAAGETTTSTTPRTDREIPPRGKSDTSSATGGGQAPTVPPARRGLFASLLNRRNPVRSSPHSQTLANPSSSPRRSSLGSVDLEEERLTRERNLETAKALERTLRSSRGTAVSGGAAGSGLDVRCTTLDARGQVSSMVAHVPKDELCRRYGIQPRDLRKLDSAVPTSVPSILSRRNCIILTMLHLRVVITAQEVTIFDSVGSEDSWLKGVFVWSLEHALKATGKAAHGLPYEFRALESCLISIVTALETDLANVRSHVVELLAHMEEHIDRENLRLLLHYSRKLSVFQKRATLVQECLDELLANDEDLANMYLTAKLQDKPRADDDHEEIELLLESFSKQCEEIVSEVETLEANVRHTEDIIELILDSNRNSLLGLDLRVSIATLGLTAGALVAGLFGMLMSRLEETPFAFPLVTLTTFALAAFVTSFGLRRLARLRRVNLGWRDEVRQLHTGDKWGMGGRRSARGSHHGGTGAAARRRRD</sequence>
<comment type="caution">
    <text evidence="10">Lacks conserved residue(s) required for the propagation of feature annotation.</text>
</comment>
<feature type="compositionally biased region" description="Polar residues" evidence="11">
    <location>
        <begin position="137"/>
        <end position="148"/>
    </location>
</feature>
<feature type="compositionally biased region" description="Low complexity" evidence="11">
    <location>
        <begin position="1"/>
        <end position="16"/>
    </location>
</feature>
<evidence type="ECO:0000256" key="10">
    <source>
        <dbReference type="RuleBase" id="RU366042"/>
    </source>
</evidence>
<dbReference type="InterPro" id="IPR039204">
    <property type="entry name" value="MRS2-like"/>
</dbReference>
<evidence type="ECO:0000256" key="8">
    <source>
        <dbReference type="ARBA" id="ARBA00023065"/>
    </source>
</evidence>